<dbReference type="eggNOG" id="COG0596">
    <property type="taxonomic scope" value="Bacteria"/>
</dbReference>
<dbReference type="KEGG" id="afs:AFR_19705"/>
<evidence type="ECO:0000313" key="4">
    <source>
        <dbReference type="EMBL" id="AGZ42213.1"/>
    </source>
</evidence>
<sequence length="449" mass="47936">MVLVTVAAGVTAVAPPASARPAPIDWRPCAADKDAQCADLTLPVDWSEPSGATFTLAVARRAAPESTRIGTLIFGPGGPGDSGVRRVVTGQSRFSDELRSRFDIVSFDPRGVGGSNPIKCPTKVPAPAVLKDQAEFDATRKANREFWDACRVLTGPVFDHADTGSTVRDLDALRAALGERSLTFHGSSYGTLLGELYAERYPGRVRAMVLESVVDHSQDTRGFLTTQAWALQDSFDAFVAWCDTTEACVLHGEDVRSIWAQQMARADDGTLGVSAFELAANAHDALRKPNYPALATFIDGLRDGGTASPASQRPVQAVFCADWSLPVRNYREYQRLLRAAAAEAPDVRLPAATFGLSDCLGWPKPVASPQHVLHVRTRTPLLLINARHDPATGYNWATEVARQLGRHGVLLTYAGAGHGSYGSTCMRSAVDAYLISAALPAPGTVCPAA</sequence>
<name>U5VZ13_9ACTN</name>
<comment type="similarity">
    <text evidence="1">Belongs to the peptidase S33 family.</text>
</comment>
<proteinExistence type="inferred from homology"/>
<protein>
    <submittedName>
        <fullName evidence="4">Tap domain-containing protein</fullName>
    </submittedName>
</protein>
<evidence type="ECO:0000313" key="5">
    <source>
        <dbReference type="Proteomes" id="UP000017746"/>
    </source>
</evidence>
<accession>U5VZ13</accession>
<evidence type="ECO:0000256" key="1">
    <source>
        <dbReference type="ARBA" id="ARBA00010088"/>
    </source>
</evidence>
<dbReference type="EMBL" id="CP006272">
    <property type="protein sequence ID" value="AGZ42213.1"/>
    <property type="molecule type" value="Genomic_DNA"/>
</dbReference>
<dbReference type="Gene3D" id="3.40.50.1820">
    <property type="entry name" value="alpha/beta hydrolase"/>
    <property type="match status" value="1"/>
</dbReference>
<reference evidence="4 5" key="1">
    <citation type="journal article" date="2014" name="J. Biotechnol.">
        <title>Complete genome sequence of the actinobacterium Actinoplanes friuliensis HAG 010964, producer of the lipopeptide antibiotic friulimycin.</title>
        <authorList>
            <person name="Ruckert C."/>
            <person name="Szczepanowski R."/>
            <person name="Albersmeier A."/>
            <person name="Goesmann A."/>
            <person name="Fischer N."/>
            <person name="Steinkamper A."/>
            <person name="Puhler A."/>
            <person name="Biener R."/>
            <person name="Schwartz D."/>
            <person name="Kalinowski J."/>
        </authorList>
    </citation>
    <scope>NUCLEOTIDE SEQUENCE [LARGE SCALE GENOMIC DNA]</scope>
    <source>
        <strain evidence="4 5">DSM 7358</strain>
    </source>
</reference>
<feature type="domain" description="Peptidase S33 tripeptidyl aminopeptidase-like C-terminal" evidence="3">
    <location>
        <begin position="357"/>
        <end position="446"/>
    </location>
</feature>
<dbReference type="Proteomes" id="UP000017746">
    <property type="component" value="Chromosome"/>
</dbReference>
<dbReference type="PANTHER" id="PTHR43248:SF30">
    <property type="entry name" value="AB HYDROLASE-1 DOMAIN-CONTAINING PROTEIN"/>
    <property type="match status" value="1"/>
</dbReference>
<gene>
    <name evidence="4" type="ORF">AFR_19705</name>
</gene>
<dbReference type="InterPro" id="IPR051601">
    <property type="entry name" value="Serine_prot/Carboxylest_S33"/>
</dbReference>
<dbReference type="STRING" id="1246995.AFR_19705"/>
<organism evidence="4 5">
    <name type="scientific">Actinoplanes friuliensis DSM 7358</name>
    <dbReference type="NCBI Taxonomy" id="1246995"/>
    <lineage>
        <taxon>Bacteria</taxon>
        <taxon>Bacillati</taxon>
        <taxon>Actinomycetota</taxon>
        <taxon>Actinomycetes</taxon>
        <taxon>Micromonosporales</taxon>
        <taxon>Micromonosporaceae</taxon>
        <taxon>Actinoplanes</taxon>
    </lineage>
</organism>
<dbReference type="InterPro" id="IPR013595">
    <property type="entry name" value="Pept_S33_TAP-like_C"/>
</dbReference>
<dbReference type="PANTHER" id="PTHR43248">
    <property type="entry name" value="2-SUCCINYL-6-HYDROXY-2,4-CYCLOHEXADIENE-1-CARBOXYLATE SYNTHASE"/>
    <property type="match status" value="1"/>
</dbReference>
<evidence type="ECO:0000259" key="3">
    <source>
        <dbReference type="Pfam" id="PF08386"/>
    </source>
</evidence>
<dbReference type="Pfam" id="PF08386">
    <property type="entry name" value="Abhydrolase_4"/>
    <property type="match status" value="1"/>
</dbReference>
<dbReference type="AlphaFoldDB" id="U5VZ13"/>
<dbReference type="GO" id="GO:0016787">
    <property type="term" value="F:hydrolase activity"/>
    <property type="evidence" value="ECO:0007669"/>
    <property type="project" value="UniProtKB-KW"/>
</dbReference>
<keyword evidence="5" id="KW-1185">Reference proteome</keyword>
<dbReference type="SUPFAM" id="SSF53474">
    <property type="entry name" value="alpha/beta-Hydrolases"/>
    <property type="match status" value="1"/>
</dbReference>
<dbReference type="HOGENOM" id="CLU_013364_3_1_11"/>
<evidence type="ECO:0000256" key="2">
    <source>
        <dbReference type="ARBA" id="ARBA00022801"/>
    </source>
</evidence>
<keyword evidence="2" id="KW-0378">Hydrolase</keyword>
<dbReference type="InterPro" id="IPR029058">
    <property type="entry name" value="AB_hydrolase_fold"/>
</dbReference>